<keyword evidence="1" id="KW-0812">Transmembrane</keyword>
<keyword evidence="3" id="KW-1185">Reference proteome</keyword>
<feature type="transmembrane region" description="Helical" evidence="1">
    <location>
        <begin position="12"/>
        <end position="34"/>
    </location>
</feature>
<keyword evidence="1" id="KW-0472">Membrane</keyword>
<evidence type="ECO:0000256" key="1">
    <source>
        <dbReference type="SAM" id="Phobius"/>
    </source>
</evidence>
<evidence type="ECO:0000313" key="2">
    <source>
        <dbReference type="EMBL" id="AXR07411.1"/>
    </source>
</evidence>
<dbReference type="Proteomes" id="UP000262073">
    <property type="component" value="Chromosome"/>
</dbReference>
<dbReference type="EMBL" id="CP031769">
    <property type="protein sequence ID" value="AXR07411.1"/>
    <property type="molecule type" value="Genomic_DNA"/>
</dbReference>
<accession>A0A346NPF4</accession>
<dbReference type="RefSeq" id="WP_117317543.1">
    <property type="nucleotide sequence ID" value="NZ_CP031769.1"/>
</dbReference>
<name>A0A346NPF4_9ALTE</name>
<feature type="transmembrane region" description="Helical" evidence="1">
    <location>
        <begin position="74"/>
        <end position="95"/>
    </location>
</feature>
<sequence>MQDEKKLKSLRVALYVFGVIFIVGVPAMMMVIWPSGWSWSPSQPEYEQMIMGIYITLGVFLIRAAKNPMAHASLIWFTVWSSIVHAGIMLAQAIVDETEHANMLGDIPALFLVAFVLWYLMPKNDGAH</sequence>
<feature type="transmembrane region" description="Helical" evidence="1">
    <location>
        <begin position="101"/>
        <end position="121"/>
    </location>
</feature>
<organism evidence="2 3">
    <name type="scientific">Salinimonas sediminis</name>
    <dbReference type="NCBI Taxonomy" id="2303538"/>
    <lineage>
        <taxon>Bacteria</taxon>
        <taxon>Pseudomonadati</taxon>
        <taxon>Pseudomonadota</taxon>
        <taxon>Gammaproteobacteria</taxon>
        <taxon>Alteromonadales</taxon>
        <taxon>Alteromonadaceae</taxon>
        <taxon>Alteromonas/Salinimonas group</taxon>
        <taxon>Salinimonas</taxon>
    </lineage>
</organism>
<proteinExistence type="predicted"/>
<keyword evidence="1" id="KW-1133">Transmembrane helix</keyword>
<reference evidence="2 3" key="1">
    <citation type="submission" date="2018-08" db="EMBL/GenBank/DDBJ databases">
        <title>Salinimonas sediminis sp. nov., a piezophilic bacterium isolated from a deep-sea sediment sample from the New Britain Trench.</title>
        <authorList>
            <person name="Cao J."/>
        </authorList>
    </citation>
    <scope>NUCLEOTIDE SEQUENCE [LARGE SCALE GENOMIC DNA]</scope>
    <source>
        <strain evidence="2 3">N102</strain>
    </source>
</reference>
<dbReference type="AlphaFoldDB" id="A0A346NPF4"/>
<dbReference type="KEGG" id="salm:D0Y50_14265"/>
<dbReference type="OrthoDB" id="118744at2"/>
<gene>
    <name evidence="2" type="ORF">D0Y50_14265</name>
</gene>
<protein>
    <submittedName>
        <fullName evidence="2">Uncharacterized protein</fullName>
    </submittedName>
</protein>
<feature type="transmembrane region" description="Helical" evidence="1">
    <location>
        <begin position="46"/>
        <end position="62"/>
    </location>
</feature>
<dbReference type="Pfam" id="PF20337">
    <property type="entry name" value="DUF6632"/>
    <property type="match status" value="1"/>
</dbReference>
<evidence type="ECO:0000313" key="3">
    <source>
        <dbReference type="Proteomes" id="UP000262073"/>
    </source>
</evidence>
<dbReference type="InterPro" id="IPR046572">
    <property type="entry name" value="DUF6632"/>
</dbReference>